<dbReference type="InterPro" id="IPR046373">
    <property type="entry name" value="Acyl-CoA_Oxase/DH_mid-dom_sf"/>
</dbReference>
<evidence type="ECO:0000256" key="5">
    <source>
        <dbReference type="RuleBase" id="RU362125"/>
    </source>
</evidence>
<dbReference type="PANTHER" id="PTHR43884:SF12">
    <property type="entry name" value="ISOVALERYL-COA DEHYDROGENASE, MITOCHONDRIAL-RELATED"/>
    <property type="match status" value="1"/>
</dbReference>
<evidence type="ECO:0000259" key="7">
    <source>
        <dbReference type="Pfam" id="PF02770"/>
    </source>
</evidence>
<dbReference type="InterPro" id="IPR013786">
    <property type="entry name" value="AcylCoA_DH/ox_N"/>
</dbReference>
<name>A0ABS4GIQ1_9FIRM</name>
<keyword evidence="4 5" id="KW-0274">FAD</keyword>
<dbReference type="PIRSF" id="PIRSF016578">
    <property type="entry name" value="HsaA"/>
    <property type="match status" value="1"/>
</dbReference>
<dbReference type="PROSITE" id="PS00073">
    <property type="entry name" value="ACYL_COA_DH_2"/>
    <property type="match status" value="1"/>
</dbReference>
<evidence type="ECO:0000259" key="6">
    <source>
        <dbReference type="Pfam" id="PF00441"/>
    </source>
</evidence>
<dbReference type="InterPro" id="IPR009100">
    <property type="entry name" value="AcylCoA_DH/oxidase_NM_dom_sf"/>
</dbReference>
<keyword evidence="10" id="KW-1185">Reference proteome</keyword>
<evidence type="ECO:0000256" key="4">
    <source>
        <dbReference type="ARBA" id="ARBA00022827"/>
    </source>
</evidence>
<evidence type="ECO:0000259" key="8">
    <source>
        <dbReference type="Pfam" id="PF02771"/>
    </source>
</evidence>
<dbReference type="EC" id="1.3.8.1" evidence="9"/>
<dbReference type="Pfam" id="PF02771">
    <property type="entry name" value="Acyl-CoA_dh_N"/>
    <property type="match status" value="1"/>
</dbReference>
<dbReference type="Pfam" id="PF00441">
    <property type="entry name" value="Acyl-CoA_dh_1"/>
    <property type="match status" value="1"/>
</dbReference>
<protein>
    <submittedName>
        <fullName evidence="9">Butyryl-CoA dehydrogenase</fullName>
        <ecNumber evidence="9">1.3.8.1</ecNumber>
    </submittedName>
</protein>
<evidence type="ECO:0000313" key="10">
    <source>
        <dbReference type="Proteomes" id="UP001519342"/>
    </source>
</evidence>
<comment type="similarity">
    <text evidence="2 5">Belongs to the acyl-CoA dehydrogenase family.</text>
</comment>
<dbReference type="Gene3D" id="2.40.110.10">
    <property type="entry name" value="Butyryl-CoA Dehydrogenase, subunit A, domain 2"/>
    <property type="match status" value="1"/>
</dbReference>
<dbReference type="InterPro" id="IPR037069">
    <property type="entry name" value="AcylCoA_DH/ox_N_sf"/>
</dbReference>
<gene>
    <name evidence="9" type="ORF">J2Z76_003319</name>
</gene>
<reference evidence="9 10" key="1">
    <citation type="submission" date="2021-03" db="EMBL/GenBank/DDBJ databases">
        <title>Genomic Encyclopedia of Type Strains, Phase IV (KMG-IV): sequencing the most valuable type-strain genomes for metagenomic binning, comparative biology and taxonomic classification.</title>
        <authorList>
            <person name="Goeker M."/>
        </authorList>
    </citation>
    <scope>NUCLEOTIDE SEQUENCE [LARGE SCALE GENOMIC DNA]</scope>
    <source>
        <strain evidence="9 10">DSM 24004</strain>
    </source>
</reference>
<accession>A0ABS4GIQ1</accession>
<comment type="caution">
    <text evidence="9">The sequence shown here is derived from an EMBL/GenBank/DDBJ whole genome shotgun (WGS) entry which is preliminary data.</text>
</comment>
<dbReference type="InterPro" id="IPR009075">
    <property type="entry name" value="AcylCo_DH/oxidase_C"/>
</dbReference>
<sequence>MNLELTKIQQLISRSMSDFAKANLQPIAYEDDRSGRFPEEAIEEMAKNDFFNINVPQDCGGRGTDFYSVALMAEEFGKANGAAASIAMAHIVLAIDTIARHGTLEQKEKYIPLLKKGEKLGGYAFAESGASLASGEEKVIASRSGQDYLLTGKKNYVANGGVANIYIVIAQVSEEEGQNNISAFIVEAEGVKVTRNIDKLGLRAFPTTELEFNNTKAQLLGTENQGLKIAAEIQARFDIASAAIAIGIGEAALEETSNHCKTRIQFGAPIGKLQAVQWMLAEMATNLHTLKTLTYQGVACVDSNGDYTKEATFIKMFARKAAFEIGTNAVQIHGGTGYSREANIERYFRDLKGLFLVENISEYPEKIIAGNILK</sequence>
<keyword evidence="3 5" id="KW-0285">Flavoprotein</keyword>
<dbReference type="Gene3D" id="1.20.140.10">
    <property type="entry name" value="Butyryl-CoA Dehydrogenase, subunit A, domain 3"/>
    <property type="match status" value="1"/>
</dbReference>
<dbReference type="InterPro" id="IPR006089">
    <property type="entry name" value="Acyl-CoA_DH_CS"/>
</dbReference>
<dbReference type="SUPFAM" id="SSF56645">
    <property type="entry name" value="Acyl-CoA dehydrogenase NM domain-like"/>
    <property type="match status" value="1"/>
</dbReference>
<evidence type="ECO:0000256" key="1">
    <source>
        <dbReference type="ARBA" id="ARBA00001974"/>
    </source>
</evidence>
<evidence type="ECO:0000256" key="2">
    <source>
        <dbReference type="ARBA" id="ARBA00009347"/>
    </source>
</evidence>
<dbReference type="Gene3D" id="1.10.540.10">
    <property type="entry name" value="Acyl-CoA dehydrogenase/oxidase, N-terminal domain"/>
    <property type="match status" value="1"/>
</dbReference>
<evidence type="ECO:0000313" key="9">
    <source>
        <dbReference type="EMBL" id="MBP1927417.1"/>
    </source>
</evidence>
<comment type="cofactor">
    <cofactor evidence="1 5">
        <name>FAD</name>
        <dbReference type="ChEBI" id="CHEBI:57692"/>
    </cofactor>
</comment>
<dbReference type="InterPro" id="IPR036250">
    <property type="entry name" value="AcylCo_DH-like_C"/>
</dbReference>
<feature type="domain" description="Acyl-CoA dehydrogenase/oxidase C-terminal" evidence="6">
    <location>
        <begin position="224"/>
        <end position="368"/>
    </location>
</feature>
<dbReference type="Proteomes" id="UP001519342">
    <property type="component" value="Unassembled WGS sequence"/>
</dbReference>
<dbReference type="SUPFAM" id="SSF47203">
    <property type="entry name" value="Acyl-CoA dehydrogenase C-terminal domain-like"/>
    <property type="match status" value="1"/>
</dbReference>
<evidence type="ECO:0000256" key="3">
    <source>
        <dbReference type="ARBA" id="ARBA00022630"/>
    </source>
</evidence>
<feature type="domain" description="Acyl-CoA dehydrogenase/oxidase N-terminal" evidence="8">
    <location>
        <begin position="8"/>
        <end position="118"/>
    </location>
</feature>
<dbReference type="EMBL" id="JAGGKS010000015">
    <property type="protein sequence ID" value="MBP1927417.1"/>
    <property type="molecule type" value="Genomic_DNA"/>
</dbReference>
<dbReference type="Pfam" id="PF02770">
    <property type="entry name" value="Acyl-CoA_dh_M"/>
    <property type="match status" value="1"/>
</dbReference>
<organism evidence="9 10">
    <name type="scientific">Sedimentibacter acidaminivorans</name>
    <dbReference type="NCBI Taxonomy" id="913099"/>
    <lineage>
        <taxon>Bacteria</taxon>
        <taxon>Bacillati</taxon>
        <taxon>Bacillota</taxon>
        <taxon>Tissierellia</taxon>
        <taxon>Sedimentibacter</taxon>
    </lineage>
</organism>
<feature type="domain" description="Acyl-CoA oxidase/dehydrogenase middle" evidence="7">
    <location>
        <begin position="128"/>
        <end position="214"/>
    </location>
</feature>
<dbReference type="RefSeq" id="WP_209513122.1">
    <property type="nucleotide sequence ID" value="NZ_JAGGKS010000015.1"/>
</dbReference>
<proteinExistence type="inferred from homology"/>
<dbReference type="InterPro" id="IPR006091">
    <property type="entry name" value="Acyl-CoA_Oxase/DH_mid-dom"/>
</dbReference>
<dbReference type="GO" id="GO:0016937">
    <property type="term" value="F:short-chain fatty acyl-CoA dehydrogenase activity"/>
    <property type="evidence" value="ECO:0007669"/>
    <property type="project" value="UniProtKB-EC"/>
</dbReference>
<keyword evidence="5 9" id="KW-0560">Oxidoreductase</keyword>
<dbReference type="PANTHER" id="PTHR43884">
    <property type="entry name" value="ACYL-COA DEHYDROGENASE"/>
    <property type="match status" value="1"/>
</dbReference>